<feature type="compositionally biased region" description="Low complexity" evidence="1">
    <location>
        <begin position="736"/>
        <end position="745"/>
    </location>
</feature>
<sequence>MQRRDSMLIHTALRPRPRFPLKPASSLAKVEYTSVLARIHHTLLPLIVYAHVPVTIFLDYNAVFILVQIASNPETSSDGVGAVSATGAVWWFALSIYALADVAWLVGVIIVYEGLLQFGRRWSVRQPTILPIYTSPAAFNLAAFQSFALYSFLYRVRLSASASQFFTETLWFFSQNWPTIVTLLPRAIICTAILLIYHPDNSSFSTPAGSRDQVYFQADSQLLTKYAFIVLLINVAWASWRILLFAISAILLWVKTGLSSVFRREYINSQAAGESALALRSRSRSRQSEPTLVAADSSGPQNADDLQYTPAPPASRTLGDRSTQAGTPLRPSAEGRNLETRASSYAHYPEDFSSFVDWPLHGWRAHVEERIWNVLENALSAQSEGSSHGHGEVANSAEAQPLSPPRGRQSKENKDVEWVTTEAGEPSAYSQSRATNRHDSDASAGSQFGLGVMDIRRGLSSPTRPFSRTTGKEMTERTTSPSSQMSQQPILRSRPVSAMGILGAAALDAEGRTDKSPKVSPSGNGGGAGTFGRSRHTSLTFAGDFAVPLEEMPGYRDRALLGVPGASRSETAFDSPPLVQRPSPALEPAFHDNSVGALSRHVSMMGSTHGLSTGESSRSAASASASASGPGPELATASLGRTTGRLLHPRSASSLRYNAPNSAAAAFIDAESEDRPASPSESFGSHSTIMSEDSEERRIWASFPEQSRRHPPGLIALKMEQREIEAAEAAIAAEASRQRLAAATGGQLGAGGSSPPREDGDRTPREHASVDTLSASPVYMSMTAGSSRDRERELGMDAGSLSQGTTVAGVSGDRSMGGSGLDTLMSISPADRGLIPIKEESWTSGSIDSRQNSLTHSHSNSLSQSSIGGHSSAPAQSLQGHSERMASGDSEDFPDSVLAAVAEEGVPDRRHTD</sequence>
<feature type="compositionally biased region" description="Polar residues" evidence="1">
    <location>
        <begin position="679"/>
        <end position="691"/>
    </location>
</feature>
<reference evidence="3" key="1">
    <citation type="submission" date="2016-04" db="EMBL/GenBank/DDBJ databases">
        <authorList>
            <person name="Nguyen H.D."/>
            <person name="Samba Siva P."/>
            <person name="Cullis J."/>
            <person name="Levesque C.A."/>
            <person name="Hambleton S."/>
        </authorList>
    </citation>
    <scope>NUCLEOTIDE SEQUENCE</scope>
    <source>
        <strain evidence="3">DAOMC 236422</strain>
    </source>
</reference>
<feature type="region of interest" description="Disordered" evidence="1">
    <location>
        <begin position="278"/>
        <end position="337"/>
    </location>
</feature>
<feature type="compositionally biased region" description="Polar residues" evidence="1">
    <location>
        <begin position="605"/>
        <end position="615"/>
    </location>
</feature>
<keyword evidence="4" id="KW-1185">Reference proteome</keyword>
<keyword evidence="2" id="KW-0472">Membrane</keyword>
<comment type="caution">
    <text evidence="3">The sequence shown here is derived from an EMBL/GenBank/DDBJ whole genome shotgun (WGS) entry which is preliminary data.</text>
</comment>
<feature type="region of interest" description="Disordered" evidence="1">
    <location>
        <begin position="567"/>
        <end position="591"/>
    </location>
</feature>
<feature type="transmembrane region" description="Helical" evidence="2">
    <location>
        <begin position="46"/>
        <end position="69"/>
    </location>
</feature>
<evidence type="ECO:0000256" key="1">
    <source>
        <dbReference type="SAM" id="MobiDB-lite"/>
    </source>
</evidence>
<name>A0A8X7T3T0_9BASI</name>
<feature type="compositionally biased region" description="Basic and acidic residues" evidence="1">
    <location>
        <begin position="756"/>
        <end position="769"/>
    </location>
</feature>
<proteinExistence type="predicted"/>
<evidence type="ECO:0000256" key="2">
    <source>
        <dbReference type="SAM" id="Phobius"/>
    </source>
</evidence>
<reference evidence="3" key="2">
    <citation type="journal article" date="2019" name="IMA Fungus">
        <title>Genome sequencing and comparison of five Tilletia species to identify candidate genes for the detection of regulated species infecting wheat.</title>
        <authorList>
            <person name="Nguyen H.D.T."/>
            <person name="Sultana T."/>
            <person name="Kesanakurti P."/>
            <person name="Hambleton S."/>
        </authorList>
    </citation>
    <scope>NUCLEOTIDE SEQUENCE</scope>
    <source>
        <strain evidence="3">DAOMC 236422</strain>
    </source>
</reference>
<feature type="region of interest" description="Disordered" evidence="1">
    <location>
        <begin position="382"/>
        <end position="491"/>
    </location>
</feature>
<feature type="compositionally biased region" description="Low complexity" evidence="1">
    <location>
        <begin position="616"/>
        <end position="628"/>
    </location>
</feature>
<accession>A0A8X7T3T0</accession>
<keyword evidence="2" id="KW-0812">Transmembrane</keyword>
<feature type="region of interest" description="Disordered" evidence="1">
    <location>
        <begin position="670"/>
        <end position="696"/>
    </location>
</feature>
<organism evidence="3 4">
    <name type="scientific">Tilletia walkeri</name>
    <dbReference type="NCBI Taxonomy" id="117179"/>
    <lineage>
        <taxon>Eukaryota</taxon>
        <taxon>Fungi</taxon>
        <taxon>Dikarya</taxon>
        <taxon>Basidiomycota</taxon>
        <taxon>Ustilaginomycotina</taxon>
        <taxon>Exobasidiomycetes</taxon>
        <taxon>Tilletiales</taxon>
        <taxon>Tilletiaceae</taxon>
        <taxon>Tilletia</taxon>
    </lineage>
</organism>
<keyword evidence="2" id="KW-1133">Transmembrane helix</keyword>
<dbReference type="Proteomes" id="UP000078113">
    <property type="component" value="Unassembled WGS sequence"/>
</dbReference>
<feature type="region of interest" description="Disordered" evidence="1">
    <location>
        <begin position="736"/>
        <end position="913"/>
    </location>
</feature>
<evidence type="ECO:0000313" key="4">
    <source>
        <dbReference type="Proteomes" id="UP000078113"/>
    </source>
</evidence>
<feature type="region of interest" description="Disordered" evidence="1">
    <location>
        <begin position="507"/>
        <end position="535"/>
    </location>
</feature>
<feature type="transmembrane region" description="Helical" evidence="2">
    <location>
        <begin position="226"/>
        <end position="254"/>
    </location>
</feature>
<feature type="transmembrane region" description="Helical" evidence="2">
    <location>
        <begin position="137"/>
        <end position="156"/>
    </location>
</feature>
<feature type="compositionally biased region" description="Polar residues" evidence="1">
    <location>
        <begin position="460"/>
        <end position="469"/>
    </location>
</feature>
<dbReference type="AlphaFoldDB" id="A0A8X7T3T0"/>
<feature type="transmembrane region" description="Helical" evidence="2">
    <location>
        <begin position="176"/>
        <end position="197"/>
    </location>
</feature>
<gene>
    <name evidence="3" type="ORF">A4X09_0g4506</name>
</gene>
<feature type="region of interest" description="Disordered" evidence="1">
    <location>
        <begin position="605"/>
        <end position="637"/>
    </location>
</feature>
<evidence type="ECO:0000313" key="3">
    <source>
        <dbReference type="EMBL" id="KAE8267837.1"/>
    </source>
</evidence>
<feature type="transmembrane region" description="Helical" evidence="2">
    <location>
        <begin position="89"/>
        <end position="116"/>
    </location>
</feature>
<feature type="compositionally biased region" description="Low complexity" evidence="1">
    <location>
        <begin position="480"/>
        <end position="489"/>
    </location>
</feature>
<protein>
    <submittedName>
        <fullName evidence="3">Uncharacterized protein</fullName>
    </submittedName>
</protein>
<dbReference type="EMBL" id="LWDG02000194">
    <property type="protein sequence ID" value="KAE8267837.1"/>
    <property type="molecule type" value="Genomic_DNA"/>
</dbReference>
<feature type="compositionally biased region" description="Low complexity" evidence="1">
    <location>
        <begin position="851"/>
        <end position="872"/>
    </location>
</feature>